<dbReference type="GO" id="GO:0044550">
    <property type="term" value="P:secondary metabolite biosynthetic process"/>
    <property type="evidence" value="ECO:0007669"/>
    <property type="project" value="TreeGrafter"/>
</dbReference>
<feature type="binding site" evidence="2">
    <location>
        <position position="280"/>
    </location>
    <ligand>
        <name>FAD</name>
        <dbReference type="ChEBI" id="CHEBI:57692"/>
    </ligand>
</feature>
<dbReference type="Gene3D" id="3.50.50.60">
    <property type="entry name" value="FAD/NAD(P)-binding domain"/>
    <property type="match status" value="1"/>
</dbReference>
<dbReference type="PANTHER" id="PTHR11552:SF115">
    <property type="entry name" value="DEHYDROGENASE XPTC-RELATED"/>
    <property type="match status" value="1"/>
</dbReference>
<evidence type="ECO:0000259" key="3">
    <source>
        <dbReference type="PROSITE" id="PS00624"/>
    </source>
</evidence>
<dbReference type="GO" id="GO:0047639">
    <property type="term" value="F:alcohol oxidase activity"/>
    <property type="evidence" value="ECO:0007669"/>
    <property type="project" value="UniProtKB-EC"/>
</dbReference>
<dbReference type="InterPro" id="IPR036188">
    <property type="entry name" value="FAD/NAD-bd_sf"/>
</dbReference>
<gene>
    <name evidence="4" type="ORF">SAPIO_CDS8185</name>
</gene>
<dbReference type="SUPFAM" id="SSF51905">
    <property type="entry name" value="FAD/NAD(P)-binding domain"/>
    <property type="match status" value="1"/>
</dbReference>
<comment type="cofactor">
    <cofactor evidence="2">
        <name>FAD</name>
        <dbReference type="ChEBI" id="CHEBI:57692"/>
    </cofactor>
</comment>
<reference evidence="4 5" key="1">
    <citation type="journal article" date="2014" name="Genome Announc.">
        <title>Draft genome sequence of the pathogenic fungus Scedosporium apiospermum.</title>
        <authorList>
            <person name="Vandeputte P."/>
            <person name="Ghamrawi S."/>
            <person name="Rechenmann M."/>
            <person name="Iltis A."/>
            <person name="Giraud S."/>
            <person name="Fleury M."/>
            <person name="Thornton C."/>
            <person name="Delhaes L."/>
            <person name="Meyer W."/>
            <person name="Papon N."/>
            <person name="Bouchara J.P."/>
        </authorList>
    </citation>
    <scope>NUCLEOTIDE SEQUENCE [LARGE SCALE GENOMIC DNA]</scope>
    <source>
        <strain evidence="4 5">IHEM 14462</strain>
    </source>
</reference>
<proteinExistence type="inferred from homology"/>
<dbReference type="Proteomes" id="UP000028545">
    <property type="component" value="Unassembled WGS sequence"/>
</dbReference>
<comment type="similarity">
    <text evidence="1">Belongs to the GMC oxidoreductase family.</text>
</comment>
<name>A0A084FZ29_PSEDA</name>
<dbReference type="Pfam" id="PF05199">
    <property type="entry name" value="GMC_oxred_C"/>
    <property type="match status" value="1"/>
</dbReference>
<dbReference type="OrthoDB" id="269227at2759"/>
<keyword evidence="2" id="KW-0274">FAD</keyword>
<dbReference type="PANTHER" id="PTHR11552">
    <property type="entry name" value="GLUCOSE-METHANOL-CHOLINE GMC OXIDOREDUCTASE"/>
    <property type="match status" value="1"/>
</dbReference>
<dbReference type="EC" id="1.1.3.13" evidence="4"/>
<dbReference type="GO" id="GO:0050660">
    <property type="term" value="F:flavin adenine dinucleotide binding"/>
    <property type="evidence" value="ECO:0007669"/>
    <property type="project" value="InterPro"/>
</dbReference>
<feature type="domain" description="Glucose-methanol-choline oxidoreductase N-terminal" evidence="3">
    <location>
        <begin position="321"/>
        <end position="335"/>
    </location>
</feature>
<dbReference type="PROSITE" id="PS00624">
    <property type="entry name" value="GMC_OXRED_2"/>
    <property type="match status" value="1"/>
</dbReference>
<dbReference type="EMBL" id="JOWA01000121">
    <property type="protein sequence ID" value="KEZ40341.1"/>
    <property type="molecule type" value="Genomic_DNA"/>
</dbReference>
<dbReference type="AlphaFoldDB" id="A0A084FZ29"/>
<evidence type="ECO:0000256" key="2">
    <source>
        <dbReference type="PIRSR" id="PIRSR000137-2"/>
    </source>
</evidence>
<dbReference type="InterPro" id="IPR000172">
    <property type="entry name" value="GMC_OxRdtase_N"/>
</dbReference>
<sequence length="638" mass="68413">MAPKRYPTLSGALVALLGVTGIYARPSRCKSRAVGDPQILAADEVEEEYDYIIVGGGTAGLTVADRLTESGEHTVLVIEWGAYDNGTSVNTIAGGAGAFANQSHLFSFTSAPQTGLNNRTTAVIGGLMLGGSSGVNGLQVHRGHKDDYNRWNAYFGESNDSDWSWDGLLPYFKKAWHFHAPNEDTAEALDIKYDKSYWGEAGDVHASFPTFNWPGLRVEMEAFGEIEGVEFPPDSGAGSPGVYWYPTSADPTTMARSFSRTGHYDGISRDNYKVLTGHRVLNVVFDEDDAASGVRYVAKGAKGDADARSVSARKEVILAAGTIHTPQILQGSGIGAEELLKSAGIEVRVDLPGVGWNFQDHPLGGGASFDLADFPVSPQPGDLQSNASFREEAQAEFSESRSGPLTIASGNAACFLPLPVIAPSTFEDIASRYEAQDPASHLPPNSPPTIVAGYSAQQKAMAAAMRSHGSAYYNLFLRGGGSEGAIVFLHPASRGTVYVNPADPYFSEPVVDYRAMSNPVDVDIEVEFVKFTRRYFTETSMSEYGALESRPGEGVQSDEEIRDYVRANVSPSTFHPVGTSAMLPRELGGVVDQELRVYGVKRLSVVDASVMPDLPGAYTQQTAFAIAEKAADLIKARA</sequence>
<dbReference type="InterPro" id="IPR007867">
    <property type="entry name" value="GMC_OxRtase_C"/>
</dbReference>
<organism evidence="4 5">
    <name type="scientific">Pseudallescheria apiosperma</name>
    <name type="common">Scedosporium apiospermum</name>
    <dbReference type="NCBI Taxonomy" id="563466"/>
    <lineage>
        <taxon>Eukaryota</taxon>
        <taxon>Fungi</taxon>
        <taxon>Dikarya</taxon>
        <taxon>Ascomycota</taxon>
        <taxon>Pezizomycotina</taxon>
        <taxon>Sordariomycetes</taxon>
        <taxon>Hypocreomycetidae</taxon>
        <taxon>Microascales</taxon>
        <taxon>Microascaceae</taxon>
        <taxon>Scedosporium</taxon>
    </lineage>
</organism>
<evidence type="ECO:0000313" key="5">
    <source>
        <dbReference type="Proteomes" id="UP000028545"/>
    </source>
</evidence>
<keyword evidence="4" id="KW-0560">Oxidoreductase</keyword>
<comment type="caution">
    <text evidence="4">The sequence shown here is derived from an EMBL/GenBank/DDBJ whole genome shotgun (WGS) entry which is preliminary data.</text>
</comment>
<dbReference type="OMA" id="FTRRYFT"/>
<dbReference type="VEuPathDB" id="FungiDB:SAPIO_CDS8185"/>
<dbReference type="Gene3D" id="3.30.560.10">
    <property type="entry name" value="Glucose Oxidase, domain 3"/>
    <property type="match status" value="1"/>
</dbReference>
<dbReference type="InterPro" id="IPR012132">
    <property type="entry name" value="GMC_OxRdtase"/>
</dbReference>
<keyword evidence="5" id="KW-1185">Reference proteome</keyword>
<dbReference type="KEGG" id="sapo:SAPIO_CDS8185"/>
<dbReference type="SUPFAM" id="SSF54373">
    <property type="entry name" value="FAD-linked reductases, C-terminal domain"/>
    <property type="match status" value="1"/>
</dbReference>
<keyword evidence="2" id="KW-0285">Flavoprotein</keyword>
<evidence type="ECO:0000313" key="4">
    <source>
        <dbReference type="EMBL" id="KEZ40341.1"/>
    </source>
</evidence>
<dbReference type="GeneID" id="27727257"/>
<accession>A0A084FZ29</accession>
<protein>
    <submittedName>
        <fullName evidence="4">Alcohol oxidase</fullName>
        <ecNumber evidence="4">1.1.3.13</ecNumber>
    </submittedName>
</protein>
<dbReference type="PIRSF" id="PIRSF000137">
    <property type="entry name" value="Alcohol_oxidase"/>
    <property type="match status" value="1"/>
</dbReference>
<dbReference type="Pfam" id="PF00732">
    <property type="entry name" value="GMC_oxred_N"/>
    <property type="match status" value="1"/>
</dbReference>
<dbReference type="HOGENOM" id="CLU_002865_6_1_1"/>
<evidence type="ECO:0000256" key="1">
    <source>
        <dbReference type="ARBA" id="ARBA00010790"/>
    </source>
</evidence>
<dbReference type="RefSeq" id="XP_016640140.1">
    <property type="nucleotide sequence ID" value="XM_016789877.1"/>
</dbReference>